<feature type="transmembrane region" description="Helical" evidence="1">
    <location>
        <begin position="6"/>
        <end position="22"/>
    </location>
</feature>
<evidence type="ECO:0000313" key="3">
    <source>
        <dbReference type="Proteomes" id="UP000716906"/>
    </source>
</evidence>
<feature type="transmembrane region" description="Helical" evidence="1">
    <location>
        <begin position="262"/>
        <end position="282"/>
    </location>
</feature>
<feature type="transmembrane region" description="Helical" evidence="1">
    <location>
        <begin position="79"/>
        <end position="98"/>
    </location>
</feature>
<keyword evidence="1" id="KW-1133">Transmembrane helix</keyword>
<dbReference type="Pfam" id="PF13687">
    <property type="entry name" value="DUF4153"/>
    <property type="match status" value="1"/>
</dbReference>
<feature type="transmembrane region" description="Helical" evidence="1">
    <location>
        <begin position="173"/>
        <end position="199"/>
    </location>
</feature>
<feature type="transmembrane region" description="Helical" evidence="1">
    <location>
        <begin position="220"/>
        <end position="242"/>
    </location>
</feature>
<feature type="transmembrane region" description="Helical" evidence="1">
    <location>
        <begin position="134"/>
        <end position="153"/>
    </location>
</feature>
<name>A0ABS2EA97_9FIRM</name>
<dbReference type="EMBL" id="JACLYY010000009">
    <property type="protein sequence ID" value="MBM6738522.1"/>
    <property type="molecule type" value="Genomic_DNA"/>
</dbReference>
<dbReference type="InterPro" id="IPR025291">
    <property type="entry name" value="DUF4153"/>
</dbReference>
<proteinExistence type="predicted"/>
<reference evidence="2 3" key="1">
    <citation type="journal article" date="2021" name="Sci. Rep.">
        <title>The distribution of antibiotic resistance genes in chicken gut microbiota commensals.</title>
        <authorList>
            <person name="Juricova H."/>
            <person name="Matiasovicova J."/>
            <person name="Kubasova T."/>
            <person name="Cejkova D."/>
            <person name="Rychlik I."/>
        </authorList>
    </citation>
    <scope>NUCLEOTIDE SEQUENCE [LARGE SCALE GENOMIC DNA]</scope>
    <source>
        <strain evidence="2 3">An773</strain>
    </source>
</reference>
<feature type="transmembrane region" description="Helical" evidence="1">
    <location>
        <begin position="322"/>
        <end position="346"/>
    </location>
</feature>
<accession>A0ABS2EA97</accession>
<keyword evidence="3" id="KW-1185">Reference proteome</keyword>
<keyword evidence="1" id="KW-0472">Membrane</keyword>
<sequence length="473" mass="54157">MAFLLHAVMTVGIAFLFFDRLGMSCRREFFPYGLGILLLGVSTVMTDSGFLVVFNWTGIMLLFMAGMIRCFCGDEEWQFSAYLRAILVMGVKTVLYSFHIFHIKTWRKGSVEMMEKMGEESDQERKRKEKMSSVVTGIAIAALLLVVIFPLLASSDRVFAGIFEQIFRMPENLNISSVVGMVCMTLFGVLLIYGVFCAFASGGCRKKEREKKNYEAVTGITFTAILAAVYVLYCCVQIYVLFLKNEGGLPDGVTYASYAREGFWQLLFVGIINLILVISVVYAFQKNRILKIILTIICGCTFIMNVSAMYRMFMYVRVYHMTFLRILVLWFLILNMVMMMGVVIFVYKENFSLFRFVTATVSCGYILLSFLHPDYLAASYNIRTMEQMTAVDAVYMLDTSSYDAAPALAEINVGELDYSDGLYTERMVENIHWQYFRRAQQDMDRRSPREYNFSVWKASRLSPRDVDHEGGED</sequence>
<keyword evidence="1" id="KW-0812">Transmembrane</keyword>
<protein>
    <submittedName>
        <fullName evidence="2">DUF4173 domain-containing protein</fullName>
    </submittedName>
</protein>
<comment type="caution">
    <text evidence="2">The sequence shown here is derived from an EMBL/GenBank/DDBJ whole genome shotgun (WGS) entry which is preliminary data.</text>
</comment>
<gene>
    <name evidence="2" type="ORF">H7U36_10495</name>
</gene>
<evidence type="ECO:0000313" key="2">
    <source>
        <dbReference type="EMBL" id="MBM6738522.1"/>
    </source>
</evidence>
<evidence type="ECO:0000256" key="1">
    <source>
        <dbReference type="SAM" id="Phobius"/>
    </source>
</evidence>
<dbReference type="Proteomes" id="UP000716906">
    <property type="component" value="Unassembled WGS sequence"/>
</dbReference>
<organism evidence="2 3">
    <name type="scientific">Faecalicatena fissicatena</name>
    <dbReference type="NCBI Taxonomy" id="290055"/>
    <lineage>
        <taxon>Bacteria</taxon>
        <taxon>Bacillati</taxon>
        <taxon>Bacillota</taxon>
        <taxon>Clostridia</taxon>
        <taxon>Lachnospirales</taxon>
        <taxon>Lachnospiraceae</taxon>
        <taxon>Faecalicatena</taxon>
    </lineage>
</organism>
<feature type="transmembrane region" description="Helical" evidence="1">
    <location>
        <begin position="289"/>
        <end position="310"/>
    </location>
</feature>
<feature type="transmembrane region" description="Helical" evidence="1">
    <location>
        <begin position="353"/>
        <end position="371"/>
    </location>
</feature>
<feature type="transmembrane region" description="Helical" evidence="1">
    <location>
        <begin position="34"/>
        <end position="67"/>
    </location>
</feature>